<dbReference type="PROSITE" id="PS50119">
    <property type="entry name" value="ZF_BBOX"/>
    <property type="match status" value="1"/>
</dbReference>
<dbReference type="EnsemblMetazoa" id="G3553.4">
    <property type="protein sequence ID" value="G3553.4:cds"/>
    <property type="gene ID" value="G3553"/>
</dbReference>
<evidence type="ECO:0008006" key="17">
    <source>
        <dbReference type="Google" id="ProtNLM"/>
    </source>
</evidence>
<reference evidence="15" key="1">
    <citation type="submission" date="2022-08" db="UniProtKB">
        <authorList>
            <consortium name="EnsemblMetazoa"/>
        </authorList>
    </citation>
    <scope>IDENTIFICATION</scope>
    <source>
        <strain evidence="15">05x7-T-G4-1.051#20</strain>
    </source>
</reference>
<dbReference type="PANTHER" id="PTHR25462:SF305">
    <property type="entry name" value="RING-TYPE DOMAIN-CONTAINING PROTEIN"/>
    <property type="match status" value="1"/>
</dbReference>
<protein>
    <recommendedName>
        <fullName evidence="17">Tripartite motif-containing protein 3</fullName>
    </recommendedName>
</protein>
<evidence type="ECO:0000256" key="9">
    <source>
        <dbReference type="PROSITE-ProRule" id="PRU00024"/>
    </source>
</evidence>
<dbReference type="GO" id="GO:0061630">
    <property type="term" value="F:ubiquitin protein ligase activity"/>
    <property type="evidence" value="ECO:0007669"/>
    <property type="project" value="TreeGrafter"/>
</dbReference>
<dbReference type="PRINTS" id="PR00237">
    <property type="entry name" value="GPCRRHODOPSN"/>
</dbReference>
<dbReference type="SUPFAM" id="SSF57845">
    <property type="entry name" value="B-box zinc-binding domain"/>
    <property type="match status" value="1"/>
</dbReference>
<evidence type="ECO:0000313" key="15">
    <source>
        <dbReference type="EnsemblMetazoa" id="G3553.4:cds"/>
    </source>
</evidence>
<dbReference type="PROSITE" id="PS50089">
    <property type="entry name" value="ZF_RING_2"/>
    <property type="match status" value="1"/>
</dbReference>
<dbReference type="GO" id="GO:0016020">
    <property type="term" value="C:membrane"/>
    <property type="evidence" value="ECO:0007669"/>
    <property type="project" value="UniProtKB-SubCell"/>
</dbReference>
<accession>A0A8W8MXN8</accession>
<dbReference type="SUPFAM" id="SSF57850">
    <property type="entry name" value="RING/U-box"/>
    <property type="match status" value="1"/>
</dbReference>
<dbReference type="SUPFAM" id="SSF81321">
    <property type="entry name" value="Family A G protein-coupled receptor-like"/>
    <property type="match status" value="1"/>
</dbReference>
<dbReference type="CDD" id="cd00637">
    <property type="entry name" value="7tm_classA_rhodopsin-like"/>
    <property type="match status" value="1"/>
</dbReference>
<evidence type="ECO:0000256" key="2">
    <source>
        <dbReference type="ARBA" id="ARBA00022553"/>
    </source>
</evidence>
<dbReference type="InterPro" id="IPR047153">
    <property type="entry name" value="TRIM45/56/19-like"/>
</dbReference>
<evidence type="ECO:0000259" key="13">
    <source>
        <dbReference type="PROSITE" id="PS50119"/>
    </source>
</evidence>
<dbReference type="InterPro" id="IPR011042">
    <property type="entry name" value="6-blade_b-propeller_TolB-like"/>
</dbReference>
<feature type="transmembrane region" description="Helical" evidence="11">
    <location>
        <begin position="190"/>
        <end position="214"/>
    </location>
</feature>
<dbReference type="PROSITE" id="PS50262">
    <property type="entry name" value="G_PROTEIN_RECEP_F1_2"/>
    <property type="match status" value="1"/>
</dbReference>
<feature type="transmembrane region" description="Helical" evidence="11">
    <location>
        <begin position="98"/>
        <end position="120"/>
    </location>
</feature>
<organism evidence="15 16">
    <name type="scientific">Magallana gigas</name>
    <name type="common">Pacific oyster</name>
    <name type="synonym">Crassostrea gigas</name>
    <dbReference type="NCBI Taxonomy" id="29159"/>
    <lineage>
        <taxon>Eukaryota</taxon>
        <taxon>Metazoa</taxon>
        <taxon>Spiralia</taxon>
        <taxon>Lophotrochozoa</taxon>
        <taxon>Mollusca</taxon>
        <taxon>Bivalvia</taxon>
        <taxon>Autobranchia</taxon>
        <taxon>Pteriomorphia</taxon>
        <taxon>Ostreida</taxon>
        <taxon>Ostreoidea</taxon>
        <taxon>Ostreidae</taxon>
        <taxon>Magallana</taxon>
    </lineage>
</organism>
<keyword evidence="6" id="KW-0862">Zinc</keyword>
<feature type="transmembrane region" description="Helical" evidence="11">
    <location>
        <begin position="61"/>
        <end position="78"/>
    </location>
</feature>
<dbReference type="Gene3D" id="3.30.40.10">
    <property type="entry name" value="Zinc/RING finger domain, C3HC4 (zinc finger)"/>
    <property type="match status" value="1"/>
</dbReference>
<evidence type="ECO:0000256" key="10">
    <source>
        <dbReference type="SAM" id="MobiDB-lite"/>
    </source>
</evidence>
<keyword evidence="8 11" id="KW-0472">Membrane</keyword>
<proteinExistence type="predicted"/>
<comment type="subcellular location">
    <subcellularLocation>
        <location evidence="1">Membrane</location>
    </subcellularLocation>
</comment>
<dbReference type="InterPro" id="IPR013083">
    <property type="entry name" value="Znf_RING/FYVE/PHD"/>
</dbReference>
<feature type="domain" description="B box-type" evidence="13">
    <location>
        <begin position="413"/>
        <end position="448"/>
    </location>
</feature>
<feature type="region of interest" description="Disordered" evidence="10">
    <location>
        <begin position="657"/>
        <end position="697"/>
    </location>
</feature>
<evidence type="ECO:0000256" key="6">
    <source>
        <dbReference type="ARBA" id="ARBA00022833"/>
    </source>
</evidence>
<dbReference type="InterPro" id="IPR027370">
    <property type="entry name" value="Znf-RING_euk"/>
</dbReference>
<dbReference type="SMART" id="SM00184">
    <property type="entry name" value="RING"/>
    <property type="match status" value="1"/>
</dbReference>
<dbReference type="Gene3D" id="2.120.10.30">
    <property type="entry name" value="TolB, C-terminal domain"/>
    <property type="match status" value="1"/>
</dbReference>
<evidence type="ECO:0000259" key="12">
    <source>
        <dbReference type="PROSITE" id="PS50089"/>
    </source>
</evidence>
<evidence type="ECO:0000256" key="8">
    <source>
        <dbReference type="ARBA" id="ARBA00023136"/>
    </source>
</evidence>
<keyword evidence="2" id="KW-0597">Phosphoprotein</keyword>
<sequence>MGSQLNWTEWQRLKLWDDVRFKAFIPTTVFLLLCAVVGLVGNAVVIYIYGLRLHRKYEGRYFIPYLALADLLAVVISVELHTVNNFFPVTYTMESLCRWNFVCGFFATVFASEMLLIIAVQRYLKVCKPFGGQMTLFWRRFSLILSFILTSILVVPTYFTFGLERVYNKELNVTGTACRRLTSTTQTLSLIHSTSCTFFVVTGGIVLIVLYTLIAKVIHRQNKQNRTDPSKKRTNVSLMFMIITIIFLVSFSPRVITFLLEGITVGMWETLTVEEYAAVRFFEVLNQNRRMAQQRVVENIENDYLICSICLGRYSSPRLLPCGHTFCQQCLSDYIQQTVLSPNARNFKCPIDRGLVTGPGSSIHTREWASSFPVDQFALNLLSIVNEQERGGQPGSNAQTNQGLHPLVSNSNPNFQHCNVHTGRLMEYYCFGCNTVLCAQCAIDNHRTRRCDCVAYEEAVSRLQPKANSLHVRFQNLIFRVQQLVQYGSPEHNSLQQSKSRAMESLDEIESNINRFLQVCFQNAEELKQKITLAGHELPSETRQLVALFDRIQDTKLTFDNLLSTNSTQDILNSYRRIESQAEEYDRALAAISQRNPRHIEMSDHPTFSRFLSNPPSLATLRVKLPNRTEDITPRTQPDTDGNLGFISAPLSSAAPRFAAPGNRRVSTSTVSRPRRITQNNHAQSRSKSKSVISVKNPQEDTTTWHLNGIVFIGYYVLVLDSYNNLLRKCSIAGTFTTHETLPLEGATSITLMDNPTEVAVTQPEKKQVVIISTDSELAIKETFKTNKAYDVICLHQRTNFVTCSYRGSKCIDIINRVGRVQISVERSRILRDPRFLTVTRDGMIVVSDNELRRVICMSPEGQVQWTHTPNAAPWGVASDKMGTIYVCLDNNDVQAISDEGHMIDEKFLSARDGIKMPYAICVRSRQLAITEFGTSLFTPNSPWVHIVSV</sequence>
<evidence type="ECO:0000313" key="16">
    <source>
        <dbReference type="Proteomes" id="UP000005408"/>
    </source>
</evidence>
<dbReference type="Proteomes" id="UP000005408">
    <property type="component" value="Unassembled WGS sequence"/>
</dbReference>
<feature type="domain" description="G-protein coupled receptors family 1 profile" evidence="14">
    <location>
        <begin position="41"/>
        <end position="260"/>
    </location>
</feature>
<keyword evidence="7 11" id="KW-1133">Transmembrane helix</keyword>
<evidence type="ECO:0000256" key="11">
    <source>
        <dbReference type="SAM" id="Phobius"/>
    </source>
</evidence>
<keyword evidence="16" id="KW-1185">Reference proteome</keyword>
<keyword evidence="4" id="KW-0479">Metal-binding</keyword>
<keyword evidence="5 9" id="KW-0863">Zinc-finger</keyword>
<dbReference type="PANTHER" id="PTHR25462">
    <property type="entry name" value="BONUS, ISOFORM C-RELATED"/>
    <property type="match status" value="1"/>
</dbReference>
<dbReference type="AlphaFoldDB" id="A0A8W8MXN8"/>
<evidence type="ECO:0000256" key="7">
    <source>
        <dbReference type="ARBA" id="ARBA00022989"/>
    </source>
</evidence>
<name>A0A8W8MXN8_MAGGI</name>
<dbReference type="InterPro" id="IPR000315">
    <property type="entry name" value="Znf_B-box"/>
</dbReference>
<dbReference type="InterPro" id="IPR001841">
    <property type="entry name" value="Znf_RING"/>
</dbReference>
<evidence type="ECO:0000256" key="3">
    <source>
        <dbReference type="ARBA" id="ARBA00022692"/>
    </source>
</evidence>
<evidence type="ECO:0000256" key="1">
    <source>
        <dbReference type="ARBA" id="ARBA00004370"/>
    </source>
</evidence>
<dbReference type="Gene3D" id="3.30.160.60">
    <property type="entry name" value="Classic Zinc Finger"/>
    <property type="match status" value="1"/>
</dbReference>
<feature type="transmembrane region" description="Helical" evidence="11">
    <location>
        <begin position="141"/>
        <end position="161"/>
    </location>
</feature>
<dbReference type="InterPro" id="IPR017452">
    <property type="entry name" value="GPCR_Rhodpsn_7TM"/>
</dbReference>
<keyword evidence="3 11" id="KW-0812">Transmembrane</keyword>
<dbReference type="Pfam" id="PF13445">
    <property type="entry name" value="zf-RING_UBOX"/>
    <property type="match status" value="1"/>
</dbReference>
<dbReference type="PROSITE" id="PS00518">
    <property type="entry name" value="ZF_RING_1"/>
    <property type="match status" value="1"/>
</dbReference>
<dbReference type="SUPFAM" id="SSF101898">
    <property type="entry name" value="NHL repeat"/>
    <property type="match status" value="1"/>
</dbReference>
<dbReference type="GO" id="GO:0005654">
    <property type="term" value="C:nucleoplasm"/>
    <property type="evidence" value="ECO:0007669"/>
    <property type="project" value="TreeGrafter"/>
</dbReference>
<dbReference type="InterPro" id="IPR017907">
    <property type="entry name" value="Znf_RING_CS"/>
</dbReference>
<evidence type="ECO:0000256" key="4">
    <source>
        <dbReference type="ARBA" id="ARBA00022723"/>
    </source>
</evidence>
<dbReference type="GO" id="GO:0004930">
    <property type="term" value="F:G protein-coupled receptor activity"/>
    <property type="evidence" value="ECO:0007669"/>
    <property type="project" value="InterPro"/>
</dbReference>
<dbReference type="InterPro" id="IPR000276">
    <property type="entry name" value="GPCR_Rhodpsn"/>
</dbReference>
<evidence type="ECO:0000259" key="14">
    <source>
        <dbReference type="PROSITE" id="PS50262"/>
    </source>
</evidence>
<feature type="domain" description="RING-type" evidence="12">
    <location>
        <begin position="307"/>
        <end position="353"/>
    </location>
</feature>
<feature type="transmembrane region" description="Helical" evidence="11">
    <location>
        <begin position="235"/>
        <end position="253"/>
    </location>
</feature>
<dbReference type="Pfam" id="PF00001">
    <property type="entry name" value="7tm_1"/>
    <property type="match status" value="1"/>
</dbReference>
<dbReference type="GO" id="GO:0008270">
    <property type="term" value="F:zinc ion binding"/>
    <property type="evidence" value="ECO:0007669"/>
    <property type="project" value="UniProtKB-KW"/>
</dbReference>
<dbReference type="Gene3D" id="1.20.1070.10">
    <property type="entry name" value="Rhodopsin 7-helix transmembrane proteins"/>
    <property type="match status" value="1"/>
</dbReference>
<feature type="transmembrane region" description="Helical" evidence="11">
    <location>
        <begin position="23"/>
        <end position="49"/>
    </location>
</feature>
<evidence type="ECO:0000256" key="5">
    <source>
        <dbReference type="ARBA" id="ARBA00022771"/>
    </source>
</evidence>